<keyword evidence="1" id="KW-0732">Signal</keyword>
<name>A0A4R1GNR7_9GAMM</name>
<feature type="signal peptide" evidence="1">
    <location>
        <begin position="1"/>
        <end position="31"/>
    </location>
</feature>
<keyword evidence="4" id="KW-1185">Reference proteome</keyword>
<evidence type="ECO:0000313" key="3">
    <source>
        <dbReference type="EMBL" id="TCK08900.1"/>
    </source>
</evidence>
<dbReference type="Pfam" id="PF01497">
    <property type="entry name" value="Peripla_BP_2"/>
    <property type="match status" value="1"/>
</dbReference>
<dbReference type="SUPFAM" id="SSF53807">
    <property type="entry name" value="Helical backbone' metal receptor"/>
    <property type="match status" value="1"/>
</dbReference>
<dbReference type="Proteomes" id="UP000294546">
    <property type="component" value="Unassembled WGS sequence"/>
</dbReference>
<dbReference type="PANTHER" id="PTHR30535">
    <property type="entry name" value="VITAMIN B12-BINDING PROTEIN"/>
    <property type="match status" value="1"/>
</dbReference>
<dbReference type="OrthoDB" id="9775594at2"/>
<proteinExistence type="predicted"/>
<dbReference type="InterPro" id="IPR002491">
    <property type="entry name" value="ABC_transptr_periplasmic_BD"/>
</dbReference>
<protein>
    <submittedName>
        <fullName evidence="3">Iron complex transport system substrate-binding protein</fullName>
    </submittedName>
</protein>
<evidence type="ECO:0000259" key="2">
    <source>
        <dbReference type="PROSITE" id="PS50983"/>
    </source>
</evidence>
<dbReference type="InterPro" id="IPR050902">
    <property type="entry name" value="ABC_Transporter_SBP"/>
</dbReference>
<gene>
    <name evidence="3" type="ORF">CLV83_0996</name>
</gene>
<sequence>MFSSITLPDLKRLGLGLLAGLAWLCAGHTQAQTVTDLAGRQVEVPAEVQRIILGESRYIPALAILEPEQPLARIVGMLPDLRLADPGSYAQYQKLYPEIDEIPEIGRTSKDSFSLEQTLTLDADLALFGLEGHGPSSHDARLIKQLEQAGVTVLFLDFRQDPIRNTPVSMQLLGEVLGRTSEAAAFTDFYRQQLNEIDRRLAELSPELTPPTVFLHSRVGRQDQCCETMVRGMLGHFIDYLGATNIAADSVPGVSGVLNLEYLLVNQPDVYIATAIGSPDTLVEDPQYIALGAGIDAETARSSFQHVLSQPGLAQLNAVETGRAFAVWHHFYNSPFNIAALQAFAQWLYPETFADLEPEQTLATLYQRFQPVGLEGAYWTGVK</sequence>
<dbReference type="PANTHER" id="PTHR30535:SF34">
    <property type="entry name" value="MOLYBDATE-BINDING PROTEIN MOLA"/>
    <property type="match status" value="1"/>
</dbReference>
<dbReference type="PROSITE" id="PS50983">
    <property type="entry name" value="FE_B12_PBP"/>
    <property type="match status" value="1"/>
</dbReference>
<organism evidence="3 4">
    <name type="scientific">Marinobacterium mangrovicola</name>
    <dbReference type="NCBI Taxonomy" id="1476959"/>
    <lineage>
        <taxon>Bacteria</taxon>
        <taxon>Pseudomonadati</taxon>
        <taxon>Pseudomonadota</taxon>
        <taxon>Gammaproteobacteria</taxon>
        <taxon>Oceanospirillales</taxon>
        <taxon>Oceanospirillaceae</taxon>
        <taxon>Marinobacterium</taxon>
    </lineage>
</organism>
<reference evidence="3 4" key="1">
    <citation type="submission" date="2019-03" db="EMBL/GenBank/DDBJ databases">
        <title>Genomic Encyclopedia of Archaeal and Bacterial Type Strains, Phase II (KMG-II): from individual species to whole genera.</title>
        <authorList>
            <person name="Goeker M."/>
        </authorList>
    </citation>
    <scope>NUCLEOTIDE SEQUENCE [LARGE SCALE GENOMIC DNA]</scope>
    <source>
        <strain evidence="3 4">DSM 27697</strain>
    </source>
</reference>
<feature type="domain" description="Fe/B12 periplasmic-binding" evidence="2">
    <location>
        <begin position="50"/>
        <end position="356"/>
    </location>
</feature>
<dbReference type="Gene3D" id="3.40.50.1980">
    <property type="entry name" value="Nitrogenase molybdenum iron protein domain"/>
    <property type="match status" value="2"/>
</dbReference>
<feature type="chain" id="PRO_5021030834" evidence="1">
    <location>
        <begin position="32"/>
        <end position="383"/>
    </location>
</feature>
<comment type="caution">
    <text evidence="3">The sequence shown here is derived from an EMBL/GenBank/DDBJ whole genome shotgun (WGS) entry which is preliminary data.</text>
</comment>
<evidence type="ECO:0000256" key="1">
    <source>
        <dbReference type="SAM" id="SignalP"/>
    </source>
</evidence>
<accession>A0A4R1GNR7</accession>
<dbReference type="AlphaFoldDB" id="A0A4R1GNR7"/>
<dbReference type="RefSeq" id="WP_132288325.1">
    <property type="nucleotide sequence ID" value="NZ_SMFU01000007.1"/>
</dbReference>
<evidence type="ECO:0000313" key="4">
    <source>
        <dbReference type="Proteomes" id="UP000294546"/>
    </source>
</evidence>
<dbReference type="EMBL" id="SMFU01000007">
    <property type="protein sequence ID" value="TCK08900.1"/>
    <property type="molecule type" value="Genomic_DNA"/>
</dbReference>